<reference evidence="4" key="1">
    <citation type="journal article" date="2019" name="Genome Biol. Evol.">
        <title>The Rhododendron genome and chromosomal organization provide insight into shared whole-genome duplications across the heath family (Ericaceae).</title>
        <authorList>
            <person name="Soza V.L."/>
            <person name="Lindsley D."/>
            <person name="Waalkes A."/>
            <person name="Ramage E."/>
            <person name="Patwardhan R.P."/>
            <person name="Burton J.N."/>
            <person name="Adey A."/>
            <person name="Kumar A."/>
            <person name="Qiu R."/>
            <person name="Shendure J."/>
            <person name="Hall B."/>
        </authorList>
    </citation>
    <scope>NUCLEOTIDE SEQUENCE</scope>
    <source>
        <strain evidence="4">RSF 1966-606</strain>
    </source>
</reference>
<name>A0A6A4KLB1_9ERIC</name>
<dbReference type="Pfam" id="PF03763">
    <property type="entry name" value="Remorin_C"/>
    <property type="match status" value="1"/>
</dbReference>
<dbReference type="InterPro" id="IPR005516">
    <property type="entry name" value="Remorin_C"/>
</dbReference>
<feature type="domain" description="Remorin C-terminal" evidence="3">
    <location>
        <begin position="45"/>
        <end position="103"/>
    </location>
</feature>
<evidence type="ECO:0000259" key="3">
    <source>
        <dbReference type="Pfam" id="PF03763"/>
    </source>
</evidence>
<proteinExistence type="inferred from homology"/>
<feature type="region of interest" description="Disordered" evidence="2">
    <location>
        <begin position="65"/>
        <end position="95"/>
    </location>
</feature>
<feature type="non-terminal residue" evidence="4">
    <location>
        <position position="1"/>
    </location>
</feature>
<feature type="compositionally biased region" description="Basic and acidic residues" evidence="2">
    <location>
        <begin position="68"/>
        <end position="81"/>
    </location>
</feature>
<protein>
    <recommendedName>
        <fullName evidence="3">Remorin C-terminal domain-containing protein</fullName>
    </recommendedName>
</protein>
<dbReference type="EMBL" id="QEFC01004572">
    <property type="protein sequence ID" value="KAE9445064.1"/>
    <property type="molecule type" value="Genomic_DNA"/>
</dbReference>
<dbReference type="PANTHER" id="PTHR31471:SF1">
    <property type="entry name" value="OS12G0613600 PROTEIN"/>
    <property type="match status" value="1"/>
</dbReference>
<comment type="similarity">
    <text evidence="1">Belongs to the remorin family.</text>
</comment>
<dbReference type="OrthoDB" id="1735055at2759"/>
<evidence type="ECO:0000256" key="2">
    <source>
        <dbReference type="SAM" id="MobiDB-lite"/>
    </source>
</evidence>
<comment type="caution">
    <text evidence="4">The sequence shown here is derived from an EMBL/GenBank/DDBJ whole genome shotgun (WGS) entry which is preliminary data.</text>
</comment>
<evidence type="ECO:0000256" key="1">
    <source>
        <dbReference type="ARBA" id="ARBA00005711"/>
    </source>
</evidence>
<evidence type="ECO:0000313" key="4">
    <source>
        <dbReference type="EMBL" id="KAE9445064.1"/>
    </source>
</evidence>
<dbReference type="AlphaFoldDB" id="A0A6A4KLB1"/>
<dbReference type="PANTHER" id="PTHR31471">
    <property type="entry name" value="OS02G0116800 PROTEIN"/>
    <property type="match status" value="1"/>
</dbReference>
<sequence length="112" mass="12364">MELGSHSGEVAGLFSVRPDPTRDALLLIVDRIHSPVPKVSGLLWQVKVERMRGRAHDKLMNKLAAATHKAEEKRAAAEAKKNRQATKTEQQAEYIRTTGRMPSSFSCGCCCC</sequence>
<organism evidence="4">
    <name type="scientific">Rhododendron williamsianum</name>
    <dbReference type="NCBI Taxonomy" id="262921"/>
    <lineage>
        <taxon>Eukaryota</taxon>
        <taxon>Viridiplantae</taxon>
        <taxon>Streptophyta</taxon>
        <taxon>Embryophyta</taxon>
        <taxon>Tracheophyta</taxon>
        <taxon>Spermatophyta</taxon>
        <taxon>Magnoliopsida</taxon>
        <taxon>eudicotyledons</taxon>
        <taxon>Gunneridae</taxon>
        <taxon>Pentapetalae</taxon>
        <taxon>asterids</taxon>
        <taxon>Ericales</taxon>
        <taxon>Ericaceae</taxon>
        <taxon>Ericoideae</taxon>
        <taxon>Rhodoreae</taxon>
        <taxon>Rhododendron</taxon>
    </lineage>
</organism>
<accession>A0A6A4KLB1</accession>
<gene>
    <name evidence="4" type="ORF">C3L33_23038</name>
</gene>